<dbReference type="OrthoDB" id="66620at2759"/>
<keyword evidence="9 11" id="KW-0472">Membrane</keyword>
<evidence type="ECO:0000256" key="3">
    <source>
        <dbReference type="ARBA" id="ARBA00022448"/>
    </source>
</evidence>
<proteinExistence type="inferred from homology"/>
<dbReference type="InterPro" id="IPR013525">
    <property type="entry name" value="ABC2_TM"/>
</dbReference>
<keyword evidence="5" id="KW-0677">Repeat</keyword>
<keyword evidence="4 11" id="KW-0812">Transmembrane</keyword>
<gene>
    <name evidence="13" type="ORF">TRFO_07653</name>
</gene>
<name>A0A1J4JUR8_9EUKA</name>
<evidence type="ECO:0000256" key="10">
    <source>
        <dbReference type="SAM" id="MobiDB-lite"/>
    </source>
</evidence>
<feature type="domain" description="ABC transporter" evidence="12">
    <location>
        <begin position="447"/>
        <end position="671"/>
    </location>
</feature>
<dbReference type="GeneID" id="94828513"/>
<dbReference type="EMBL" id="MLAK01000927">
    <property type="protein sequence ID" value="OHT00997.1"/>
    <property type="molecule type" value="Genomic_DNA"/>
</dbReference>
<feature type="transmembrane region" description="Helical" evidence="11">
    <location>
        <begin position="302"/>
        <end position="325"/>
    </location>
</feature>
<organism evidence="13 14">
    <name type="scientific">Tritrichomonas foetus</name>
    <dbReference type="NCBI Taxonomy" id="1144522"/>
    <lineage>
        <taxon>Eukaryota</taxon>
        <taxon>Metamonada</taxon>
        <taxon>Parabasalia</taxon>
        <taxon>Tritrichomonadida</taxon>
        <taxon>Tritrichomonadidae</taxon>
        <taxon>Tritrichomonas</taxon>
    </lineage>
</organism>
<dbReference type="PANTHER" id="PTHR19229">
    <property type="entry name" value="ATP-BINDING CASSETTE TRANSPORTER SUBFAMILY A ABCA"/>
    <property type="match status" value="1"/>
</dbReference>
<comment type="subcellular location">
    <subcellularLocation>
        <location evidence="1">Membrane</location>
        <topology evidence="1">Multi-pass membrane protein</topology>
    </subcellularLocation>
</comment>
<dbReference type="Proteomes" id="UP000179807">
    <property type="component" value="Unassembled WGS sequence"/>
</dbReference>
<evidence type="ECO:0000256" key="7">
    <source>
        <dbReference type="ARBA" id="ARBA00022840"/>
    </source>
</evidence>
<dbReference type="CDD" id="cd03263">
    <property type="entry name" value="ABC_subfamily_A"/>
    <property type="match status" value="1"/>
</dbReference>
<evidence type="ECO:0000256" key="8">
    <source>
        <dbReference type="ARBA" id="ARBA00022989"/>
    </source>
</evidence>
<keyword evidence="14" id="KW-1185">Reference proteome</keyword>
<comment type="similarity">
    <text evidence="2">Belongs to the ABC transporter superfamily. ABCA family.</text>
</comment>
<evidence type="ECO:0000256" key="11">
    <source>
        <dbReference type="SAM" id="Phobius"/>
    </source>
</evidence>
<dbReference type="InterPro" id="IPR026082">
    <property type="entry name" value="ABCA"/>
</dbReference>
<feature type="transmembrane region" description="Helical" evidence="11">
    <location>
        <begin position="401"/>
        <end position="419"/>
    </location>
</feature>
<keyword evidence="8 11" id="KW-1133">Transmembrane helix</keyword>
<feature type="transmembrane region" description="Helical" evidence="11">
    <location>
        <begin position="48"/>
        <end position="69"/>
    </location>
</feature>
<protein>
    <recommendedName>
        <fullName evidence="12">ABC transporter domain-containing protein</fullName>
    </recommendedName>
</protein>
<comment type="caution">
    <text evidence="13">The sequence shown here is derived from an EMBL/GenBank/DDBJ whole genome shotgun (WGS) entry which is preliminary data.</text>
</comment>
<evidence type="ECO:0000256" key="2">
    <source>
        <dbReference type="ARBA" id="ARBA00008869"/>
    </source>
</evidence>
<keyword evidence="6" id="KW-0547">Nucleotide-binding</keyword>
<dbReference type="Pfam" id="PF12698">
    <property type="entry name" value="ABC2_membrane_3"/>
    <property type="match status" value="1"/>
</dbReference>
<dbReference type="VEuPathDB" id="TrichDB:TRFO_07653"/>
<evidence type="ECO:0000256" key="1">
    <source>
        <dbReference type="ARBA" id="ARBA00004141"/>
    </source>
</evidence>
<dbReference type="GO" id="GO:0016887">
    <property type="term" value="F:ATP hydrolysis activity"/>
    <property type="evidence" value="ECO:0007669"/>
    <property type="project" value="InterPro"/>
</dbReference>
<evidence type="ECO:0000259" key="12">
    <source>
        <dbReference type="PROSITE" id="PS50893"/>
    </source>
</evidence>
<evidence type="ECO:0000256" key="6">
    <source>
        <dbReference type="ARBA" id="ARBA00022741"/>
    </source>
</evidence>
<dbReference type="GO" id="GO:0005524">
    <property type="term" value="F:ATP binding"/>
    <property type="evidence" value="ECO:0007669"/>
    <property type="project" value="UniProtKB-KW"/>
</dbReference>
<sequence>MKISAASTSTSSIADLDDKDIKVLRAAPFGRQLATMLRITFLQRLRSLTLILEIILPVIFLVFLCLFAAESDPYTDPNPHPDFEQIIPFTYIQGPAPSYGMIPDTNEAKRFIDVLNEKAPSHFKENVTYFKTFQDYKEYIWGNKEVNDRFYSSEWNHTNDYSENDILISSNGMTLGSFPYLIQNLGATLINLTRPAPYSDPVVFLRYKKYPHQPLLQINLDNSLYVSIFSTVQPIIGILTTGIYYGTEAESGLRDLFTFFGLGFFVNELRWYIVSFVMLFITSIPFAIALTGFMGINFGLMIVFYILSSTSYTSFLLFLMSLWPTHNMGNIAAYGTLFTFFICIFWGFFDWLFKEKGYTEKYVLSILPHAALSFTMAQMGSGEITSFSQIDGPKSYPIKNGFIYLAVESVVYFLLYILIEAVKRRKWLPAPIKWKNSTNFSHEESPIVVSQVRKNYGKTVAVDNVSFEVNQNETLAIVGPNGAGKSTLMSILSGTMIPDDGTIKFRGVNISKNVKTIHQIVGLCPQENLFMNELTVDEWIKAVCELRNEPNFDYSEIFMTLGLDAQRRSRIGKMSGGNKRKTCLAAALVCNPPVVVLDEATSGVDFTSRTRIWSIISGLKDTTVIMATHTLEECEKIADRIMVLADGQISECATPNELRQIFKCGYLIETDEDNLDNLVGIAREAGLEEEPIIDDRKVKLHVSSDDSDILSHLLHKIDFKYILTIQSLEEQIFDHVQKYEMEKILKEEGMNERSDASCESAYLSEEGEIPPI</sequence>
<feature type="transmembrane region" description="Helical" evidence="11">
    <location>
        <begin position="331"/>
        <end position="353"/>
    </location>
</feature>
<accession>A0A1J4JUR8</accession>
<dbReference type="PROSITE" id="PS50893">
    <property type="entry name" value="ABC_TRANSPORTER_2"/>
    <property type="match status" value="1"/>
</dbReference>
<dbReference type="RefSeq" id="XP_068354133.1">
    <property type="nucleotide sequence ID" value="XM_068493809.1"/>
</dbReference>
<dbReference type="AlphaFoldDB" id="A0A1J4JUR8"/>
<feature type="transmembrane region" description="Helical" evidence="11">
    <location>
        <begin position="269"/>
        <end position="290"/>
    </location>
</feature>
<dbReference type="InterPro" id="IPR027417">
    <property type="entry name" value="P-loop_NTPase"/>
</dbReference>
<evidence type="ECO:0000256" key="9">
    <source>
        <dbReference type="ARBA" id="ARBA00023136"/>
    </source>
</evidence>
<evidence type="ECO:0000313" key="14">
    <source>
        <dbReference type="Proteomes" id="UP000179807"/>
    </source>
</evidence>
<keyword evidence="7" id="KW-0067">ATP-binding</keyword>
<reference evidence="13" key="1">
    <citation type="submission" date="2016-10" db="EMBL/GenBank/DDBJ databases">
        <authorList>
            <person name="Benchimol M."/>
            <person name="Almeida L.G."/>
            <person name="Vasconcelos A.T."/>
            <person name="Perreira-Neves A."/>
            <person name="Rosa I.A."/>
            <person name="Tasca T."/>
            <person name="Bogo M.R."/>
            <person name="de Souza W."/>
        </authorList>
    </citation>
    <scope>NUCLEOTIDE SEQUENCE [LARGE SCALE GENOMIC DNA]</scope>
    <source>
        <strain evidence="13">K</strain>
    </source>
</reference>
<dbReference type="Gene3D" id="3.40.50.300">
    <property type="entry name" value="P-loop containing nucleotide triphosphate hydrolases"/>
    <property type="match status" value="1"/>
</dbReference>
<dbReference type="GO" id="GO:0016020">
    <property type="term" value="C:membrane"/>
    <property type="evidence" value="ECO:0007669"/>
    <property type="project" value="InterPro"/>
</dbReference>
<feature type="region of interest" description="Disordered" evidence="10">
    <location>
        <begin position="749"/>
        <end position="772"/>
    </location>
</feature>
<evidence type="ECO:0000313" key="13">
    <source>
        <dbReference type="EMBL" id="OHT00997.1"/>
    </source>
</evidence>
<evidence type="ECO:0000256" key="4">
    <source>
        <dbReference type="ARBA" id="ARBA00022692"/>
    </source>
</evidence>
<dbReference type="PANTHER" id="PTHR19229:SF36">
    <property type="entry name" value="ATP-BINDING CASSETTE SUB-FAMILY A MEMBER 2"/>
    <property type="match status" value="1"/>
</dbReference>
<dbReference type="SMART" id="SM00382">
    <property type="entry name" value="AAA"/>
    <property type="match status" value="1"/>
</dbReference>
<dbReference type="SUPFAM" id="SSF52540">
    <property type="entry name" value="P-loop containing nucleoside triphosphate hydrolases"/>
    <property type="match status" value="1"/>
</dbReference>
<dbReference type="GO" id="GO:0140359">
    <property type="term" value="F:ABC-type transporter activity"/>
    <property type="evidence" value="ECO:0007669"/>
    <property type="project" value="InterPro"/>
</dbReference>
<dbReference type="InterPro" id="IPR003439">
    <property type="entry name" value="ABC_transporter-like_ATP-bd"/>
</dbReference>
<dbReference type="Pfam" id="PF00005">
    <property type="entry name" value="ABC_tran"/>
    <property type="match status" value="1"/>
</dbReference>
<keyword evidence="3" id="KW-0813">Transport</keyword>
<dbReference type="InterPro" id="IPR003593">
    <property type="entry name" value="AAA+_ATPase"/>
</dbReference>
<evidence type="ECO:0000256" key="5">
    <source>
        <dbReference type="ARBA" id="ARBA00022737"/>
    </source>
</evidence>